<proteinExistence type="predicted"/>
<feature type="compositionally biased region" description="Polar residues" evidence="1">
    <location>
        <begin position="52"/>
        <end position="64"/>
    </location>
</feature>
<evidence type="ECO:0000256" key="1">
    <source>
        <dbReference type="SAM" id="MobiDB-lite"/>
    </source>
</evidence>
<comment type="caution">
    <text evidence="2">The sequence shown here is derived from an EMBL/GenBank/DDBJ whole genome shotgun (WGS) entry which is preliminary data.</text>
</comment>
<dbReference type="EMBL" id="JAGMUV010000001">
    <property type="protein sequence ID" value="KAH7175541.1"/>
    <property type="molecule type" value="Genomic_DNA"/>
</dbReference>
<organism evidence="2 3">
    <name type="scientific">Dactylonectria macrodidyma</name>
    <dbReference type="NCBI Taxonomy" id="307937"/>
    <lineage>
        <taxon>Eukaryota</taxon>
        <taxon>Fungi</taxon>
        <taxon>Dikarya</taxon>
        <taxon>Ascomycota</taxon>
        <taxon>Pezizomycotina</taxon>
        <taxon>Sordariomycetes</taxon>
        <taxon>Hypocreomycetidae</taxon>
        <taxon>Hypocreales</taxon>
        <taxon>Nectriaceae</taxon>
        <taxon>Dactylonectria</taxon>
    </lineage>
</organism>
<keyword evidence="3" id="KW-1185">Reference proteome</keyword>
<feature type="region of interest" description="Disordered" evidence="1">
    <location>
        <begin position="42"/>
        <end position="105"/>
    </location>
</feature>
<reference evidence="2" key="1">
    <citation type="journal article" date="2021" name="Nat. Commun.">
        <title>Genetic determinants of endophytism in the Arabidopsis root mycobiome.</title>
        <authorList>
            <person name="Mesny F."/>
            <person name="Miyauchi S."/>
            <person name="Thiergart T."/>
            <person name="Pickel B."/>
            <person name="Atanasova L."/>
            <person name="Karlsson M."/>
            <person name="Huettel B."/>
            <person name="Barry K.W."/>
            <person name="Haridas S."/>
            <person name="Chen C."/>
            <person name="Bauer D."/>
            <person name="Andreopoulos W."/>
            <person name="Pangilinan J."/>
            <person name="LaButti K."/>
            <person name="Riley R."/>
            <person name="Lipzen A."/>
            <person name="Clum A."/>
            <person name="Drula E."/>
            <person name="Henrissat B."/>
            <person name="Kohler A."/>
            <person name="Grigoriev I.V."/>
            <person name="Martin F.M."/>
            <person name="Hacquard S."/>
        </authorList>
    </citation>
    <scope>NUCLEOTIDE SEQUENCE</scope>
    <source>
        <strain evidence="2">MPI-CAGE-AT-0147</strain>
    </source>
</reference>
<evidence type="ECO:0000313" key="2">
    <source>
        <dbReference type="EMBL" id="KAH7175541.1"/>
    </source>
</evidence>
<dbReference type="AlphaFoldDB" id="A0A9P9JIG7"/>
<gene>
    <name evidence="2" type="ORF">EDB81DRAFT_10097</name>
</gene>
<protein>
    <submittedName>
        <fullName evidence="2">Uncharacterized protein</fullName>
    </submittedName>
</protein>
<accession>A0A9P9JIG7</accession>
<sequence>MSPASGSFPTTPKHAVVNGLWSDRIPHLELLVGFRIPRVPQAHRPPEAPLPQMSNHLPAQTPSSIIRPLSPEDGDGSMSIGMGEPTLKSDHGPSGAGKSTNRRRGRYVVIQKCGGDKLGLGSWESKETSKSTDLRIPLCPSIITGASTRVATEVRSITLIMFLNPTDGKSPKGNYVQLHTQQKGTQRCTVLDSQNTVFD</sequence>
<name>A0A9P9JIG7_9HYPO</name>
<evidence type="ECO:0000313" key="3">
    <source>
        <dbReference type="Proteomes" id="UP000738349"/>
    </source>
</evidence>
<dbReference type="Proteomes" id="UP000738349">
    <property type="component" value="Unassembled WGS sequence"/>
</dbReference>